<protein>
    <submittedName>
        <fullName evidence="1">Uncharacterized protein</fullName>
    </submittedName>
</protein>
<accession>A0A0S2DJK4</accession>
<sequence length="53" mass="6128">MNAGLAMRPLNFEGLRLLPPTSRRFESRMDYCLRKESIRRSARAPSMSNADRT</sequence>
<reference evidence="1 2" key="1">
    <citation type="submission" date="2015-11" db="EMBL/GenBank/DDBJ databases">
        <title>Genome sequences of Lysobacter enzymogenes strain C3 and Lysobacter antibioticus ATCC 29479.</title>
        <authorList>
            <person name="Kobayashi D.Y."/>
        </authorList>
    </citation>
    <scope>NUCLEOTIDE SEQUENCE [LARGE SCALE GENOMIC DNA]</scope>
    <source>
        <strain evidence="1 2">C3</strain>
    </source>
</reference>
<dbReference type="AlphaFoldDB" id="A0A0S2DJK4"/>
<organism evidence="1 2">
    <name type="scientific">Lysobacter enzymogenes</name>
    <dbReference type="NCBI Taxonomy" id="69"/>
    <lineage>
        <taxon>Bacteria</taxon>
        <taxon>Pseudomonadati</taxon>
        <taxon>Pseudomonadota</taxon>
        <taxon>Gammaproteobacteria</taxon>
        <taxon>Lysobacterales</taxon>
        <taxon>Lysobacteraceae</taxon>
        <taxon>Lysobacter</taxon>
    </lineage>
</organism>
<proteinExistence type="predicted"/>
<evidence type="ECO:0000313" key="1">
    <source>
        <dbReference type="EMBL" id="ALN58774.1"/>
    </source>
</evidence>
<evidence type="ECO:0000313" key="2">
    <source>
        <dbReference type="Proteomes" id="UP000061569"/>
    </source>
</evidence>
<name>A0A0S2DJK4_LYSEN</name>
<dbReference type="KEGG" id="lez:GLE_3429"/>
<dbReference type="PATRIC" id="fig|69.6.peg.3379"/>
<dbReference type="EMBL" id="CP013140">
    <property type="protein sequence ID" value="ALN58774.1"/>
    <property type="molecule type" value="Genomic_DNA"/>
</dbReference>
<dbReference type="STRING" id="69.GLE_3429"/>
<dbReference type="Proteomes" id="UP000061569">
    <property type="component" value="Chromosome"/>
</dbReference>
<gene>
    <name evidence="1" type="ORF">GLE_3429</name>
</gene>